<feature type="region of interest" description="Disordered" evidence="1">
    <location>
        <begin position="102"/>
        <end position="246"/>
    </location>
</feature>
<evidence type="ECO:0000256" key="2">
    <source>
        <dbReference type="SAM" id="Phobius"/>
    </source>
</evidence>
<keyword evidence="2" id="KW-0472">Membrane</keyword>
<feature type="compositionally biased region" description="Polar residues" evidence="1">
    <location>
        <begin position="190"/>
        <end position="203"/>
    </location>
</feature>
<evidence type="ECO:0000256" key="1">
    <source>
        <dbReference type="SAM" id="MobiDB-lite"/>
    </source>
</evidence>
<dbReference type="AlphaFoldDB" id="A0AAN9U520"/>
<keyword evidence="2" id="KW-1133">Transmembrane helix</keyword>
<gene>
    <name evidence="3" type="ORF">SLS53_005679</name>
</gene>
<evidence type="ECO:0000313" key="4">
    <source>
        <dbReference type="Proteomes" id="UP001320245"/>
    </source>
</evidence>
<sequence length="246" mass="26567">MAPTLPFEIAPLEGHKEWKRCHSQPNATSQQHEVKPKEESIQGYILCAVFGSVFVAMIVVGIVRTILHRAGGGRRQRVGERAIPLSDDASALSDADTVISIQPYGDQDIPVSSSDESESERDHGARSVAVAQPRRAVLRGMRPPNDGWNTPPPPYTRAPSYISQASSSVYSEHPSEAAGQPIPVGEQPSRVESAQSEASSHSVYSEHRSEASEQPVPVAEQQNQVEGVESEENDPIVTSETATTNP</sequence>
<name>A0AAN9U520_9PEZI</name>
<organism evidence="3 4">
    <name type="scientific">Cytospora paraplurivora</name>
    <dbReference type="NCBI Taxonomy" id="2898453"/>
    <lineage>
        <taxon>Eukaryota</taxon>
        <taxon>Fungi</taxon>
        <taxon>Dikarya</taxon>
        <taxon>Ascomycota</taxon>
        <taxon>Pezizomycotina</taxon>
        <taxon>Sordariomycetes</taxon>
        <taxon>Sordariomycetidae</taxon>
        <taxon>Diaporthales</taxon>
        <taxon>Cytosporaceae</taxon>
        <taxon>Cytospora</taxon>
    </lineage>
</organism>
<comment type="caution">
    <text evidence="3">The sequence shown here is derived from an EMBL/GenBank/DDBJ whole genome shotgun (WGS) entry which is preliminary data.</text>
</comment>
<protein>
    <recommendedName>
        <fullName evidence="5">Transmembrane protein</fullName>
    </recommendedName>
</protein>
<evidence type="ECO:0008006" key="5">
    <source>
        <dbReference type="Google" id="ProtNLM"/>
    </source>
</evidence>
<accession>A0AAN9U520</accession>
<keyword evidence="4" id="KW-1185">Reference proteome</keyword>
<dbReference type="Proteomes" id="UP001320245">
    <property type="component" value="Unassembled WGS sequence"/>
</dbReference>
<keyword evidence="2" id="KW-0812">Transmembrane</keyword>
<feature type="compositionally biased region" description="Low complexity" evidence="1">
    <location>
        <begin position="160"/>
        <end position="171"/>
    </location>
</feature>
<proteinExistence type="predicted"/>
<feature type="transmembrane region" description="Helical" evidence="2">
    <location>
        <begin position="43"/>
        <end position="67"/>
    </location>
</feature>
<evidence type="ECO:0000313" key="3">
    <source>
        <dbReference type="EMBL" id="KAK7739710.1"/>
    </source>
</evidence>
<feature type="compositionally biased region" description="Polar residues" evidence="1">
    <location>
        <begin position="236"/>
        <end position="246"/>
    </location>
</feature>
<reference evidence="3 4" key="1">
    <citation type="journal article" date="2023" name="PLoS ONE">
        <title>Cytospora paraplurivora sp. nov. isolated from orchards with fruit tree decline syndrome in Ontario, Canada.</title>
        <authorList>
            <person name="Ilyukhin E."/>
            <person name="Nguyen H.D.T."/>
            <person name="Castle A.J."/>
            <person name="Ellouze W."/>
        </authorList>
    </citation>
    <scope>NUCLEOTIDE SEQUENCE [LARGE SCALE GENOMIC DNA]</scope>
    <source>
        <strain evidence="3 4">FDS-564</strain>
    </source>
</reference>
<dbReference type="EMBL" id="JAJSPL020000022">
    <property type="protein sequence ID" value="KAK7739710.1"/>
    <property type="molecule type" value="Genomic_DNA"/>
</dbReference>